<evidence type="ECO:0000313" key="2">
    <source>
        <dbReference type="EMBL" id="KIZ04566.1"/>
    </source>
</evidence>
<name>A0A0D2NHW4_9CHLO</name>
<feature type="compositionally biased region" description="Low complexity" evidence="1">
    <location>
        <begin position="22"/>
        <end position="35"/>
    </location>
</feature>
<dbReference type="EMBL" id="KK100644">
    <property type="protein sequence ID" value="KIZ04566.1"/>
    <property type="molecule type" value="Genomic_DNA"/>
</dbReference>
<proteinExistence type="predicted"/>
<evidence type="ECO:0000256" key="1">
    <source>
        <dbReference type="SAM" id="MobiDB-lite"/>
    </source>
</evidence>
<evidence type="ECO:0000313" key="3">
    <source>
        <dbReference type="Proteomes" id="UP000054498"/>
    </source>
</evidence>
<protein>
    <submittedName>
        <fullName evidence="2">Uncharacterized protein</fullName>
    </submittedName>
</protein>
<sequence>MEVLDDRHDDRHDVASDRDRPAMPGGAPGARPAAGGPQGNTVKQTRAAATAAMSNIKAAAAAIKAAPGVGERVARAGPLQ</sequence>
<dbReference type="Proteomes" id="UP000054498">
    <property type="component" value="Unassembled WGS sequence"/>
</dbReference>
<dbReference type="KEGG" id="mng:MNEG_3385"/>
<feature type="region of interest" description="Disordered" evidence="1">
    <location>
        <begin position="1"/>
        <end position="48"/>
    </location>
</feature>
<feature type="non-terminal residue" evidence="2">
    <location>
        <position position="80"/>
    </location>
</feature>
<reference evidence="2 3" key="1">
    <citation type="journal article" date="2013" name="BMC Genomics">
        <title>Reconstruction of the lipid metabolism for the microalga Monoraphidium neglectum from its genome sequence reveals characteristics suitable for biofuel production.</title>
        <authorList>
            <person name="Bogen C."/>
            <person name="Al-Dilaimi A."/>
            <person name="Albersmeier A."/>
            <person name="Wichmann J."/>
            <person name="Grundmann M."/>
            <person name="Rupp O."/>
            <person name="Lauersen K.J."/>
            <person name="Blifernez-Klassen O."/>
            <person name="Kalinowski J."/>
            <person name="Goesmann A."/>
            <person name="Mussgnug J.H."/>
            <person name="Kruse O."/>
        </authorList>
    </citation>
    <scope>NUCLEOTIDE SEQUENCE [LARGE SCALE GENOMIC DNA]</scope>
    <source>
        <strain evidence="2 3">SAG 48.87</strain>
    </source>
</reference>
<feature type="compositionally biased region" description="Basic and acidic residues" evidence="1">
    <location>
        <begin position="1"/>
        <end position="21"/>
    </location>
</feature>
<dbReference type="GeneID" id="25736263"/>
<keyword evidence="3" id="KW-1185">Reference proteome</keyword>
<gene>
    <name evidence="2" type="ORF">MNEG_3385</name>
</gene>
<accession>A0A0D2NHW4</accession>
<organism evidence="2 3">
    <name type="scientific">Monoraphidium neglectum</name>
    <dbReference type="NCBI Taxonomy" id="145388"/>
    <lineage>
        <taxon>Eukaryota</taxon>
        <taxon>Viridiplantae</taxon>
        <taxon>Chlorophyta</taxon>
        <taxon>core chlorophytes</taxon>
        <taxon>Chlorophyceae</taxon>
        <taxon>CS clade</taxon>
        <taxon>Sphaeropleales</taxon>
        <taxon>Selenastraceae</taxon>
        <taxon>Monoraphidium</taxon>
    </lineage>
</organism>
<dbReference type="AlphaFoldDB" id="A0A0D2NHW4"/>
<dbReference type="RefSeq" id="XP_013903585.1">
    <property type="nucleotide sequence ID" value="XM_014048131.1"/>
</dbReference>